<feature type="domain" description="Protein kinase" evidence="1">
    <location>
        <begin position="16"/>
        <end position="303"/>
    </location>
</feature>
<dbReference type="PROSITE" id="PS50011">
    <property type="entry name" value="PROTEIN_KINASE_DOM"/>
    <property type="match status" value="1"/>
</dbReference>
<dbReference type="AlphaFoldDB" id="A0AAD9PFM8"/>
<dbReference type="InterPro" id="IPR035979">
    <property type="entry name" value="RBD_domain_sf"/>
</dbReference>
<dbReference type="Gene3D" id="3.30.70.330">
    <property type="match status" value="1"/>
</dbReference>
<dbReference type="Gene3D" id="3.30.200.20">
    <property type="entry name" value="Phosphorylase Kinase, domain 1"/>
    <property type="match status" value="1"/>
</dbReference>
<evidence type="ECO:0000313" key="3">
    <source>
        <dbReference type="Proteomes" id="UP001209878"/>
    </source>
</evidence>
<dbReference type="SUPFAM" id="SSF56112">
    <property type="entry name" value="Protein kinase-like (PK-like)"/>
    <property type="match status" value="1"/>
</dbReference>
<dbReference type="GO" id="GO:0005634">
    <property type="term" value="C:nucleus"/>
    <property type="evidence" value="ECO:0007669"/>
    <property type="project" value="TreeGrafter"/>
</dbReference>
<dbReference type="InterPro" id="IPR011009">
    <property type="entry name" value="Kinase-like_dom_sf"/>
</dbReference>
<dbReference type="InterPro" id="IPR012677">
    <property type="entry name" value="Nucleotide-bd_a/b_plait_sf"/>
</dbReference>
<dbReference type="GO" id="GO:0003676">
    <property type="term" value="F:nucleic acid binding"/>
    <property type="evidence" value="ECO:0007669"/>
    <property type="project" value="InterPro"/>
</dbReference>
<accession>A0AAD9PFM8</accession>
<gene>
    <name evidence="2" type="ORF">NP493_6g07035</name>
</gene>
<dbReference type="GO" id="GO:0045948">
    <property type="term" value="P:positive regulation of translational initiation"/>
    <property type="evidence" value="ECO:0007669"/>
    <property type="project" value="TreeGrafter"/>
</dbReference>
<dbReference type="GO" id="GO:0005524">
    <property type="term" value="F:ATP binding"/>
    <property type="evidence" value="ECO:0007669"/>
    <property type="project" value="InterPro"/>
</dbReference>
<name>A0AAD9PFM8_RIDPI</name>
<dbReference type="PANTHER" id="PTHR46962">
    <property type="entry name" value="SERINE/THREONINE-PROTEIN KINASE KIST"/>
    <property type="match status" value="1"/>
</dbReference>
<dbReference type="CDD" id="cd12232">
    <property type="entry name" value="RRM3_U2AF65"/>
    <property type="match status" value="1"/>
</dbReference>
<dbReference type="GO" id="GO:0046825">
    <property type="term" value="P:regulation of protein export from nucleus"/>
    <property type="evidence" value="ECO:0007669"/>
    <property type="project" value="TreeGrafter"/>
</dbReference>
<dbReference type="InterPro" id="IPR000719">
    <property type="entry name" value="Prot_kinase_dom"/>
</dbReference>
<organism evidence="2 3">
    <name type="scientific">Ridgeia piscesae</name>
    <name type="common">Tubeworm</name>
    <dbReference type="NCBI Taxonomy" id="27915"/>
    <lineage>
        <taxon>Eukaryota</taxon>
        <taxon>Metazoa</taxon>
        <taxon>Spiralia</taxon>
        <taxon>Lophotrochozoa</taxon>
        <taxon>Annelida</taxon>
        <taxon>Polychaeta</taxon>
        <taxon>Sedentaria</taxon>
        <taxon>Canalipalpata</taxon>
        <taxon>Sabellida</taxon>
        <taxon>Siboglinidae</taxon>
        <taxon>Ridgeia</taxon>
    </lineage>
</organism>
<dbReference type="GO" id="GO:0004674">
    <property type="term" value="F:protein serine/threonine kinase activity"/>
    <property type="evidence" value="ECO:0007669"/>
    <property type="project" value="InterPro"/>
</dbReference>
<dbReference type="GO" id="GO:0043021">
    <property type="term" value="F:ribonucleoprotein complex binding"/>
    <property type="evidence" value="ECO:0007669"/>
    <property type="project" value="TreeGrafter"/>
</dbReference>
<dbReference type="InterPro" id="IPR034372">
    <property type="entry name" value="UHMK1"/>
</dbReference>
<dbReference type="SUPFAM" id="SSF54928">
    <property type="entry name" value="RNA-binding domain, RBD"/>
    <property type="match status" value="1"/>
</dbReference>
<sequence length="414" mass="46746">MLQPGSVVKGGGGQRWTVERLLGTGTCCHVYQAAVHREEGKVAIKIFNEGAKYESAFHREKLLLKTMHHILPCRQLVRALADAQHEHHWCLIQELLDVDVRQILLKNQNDGLSLHLIQSLAHDILSGLKYLHKAGFVHADVKPRNLLWSPQDGCMKIIDFSLTFHVEDKRLGRLQSTGYRAPEVEQWNSSTLASSEDNDCLFPSKSADIWSLGCVLVEMFTASKLLTKDMQESYTTVKGDSYTDRRPDLSKILARLIVVRDQDSSTQNAHILTQELRNLITSMVETDVSKRPSVEECLAHGFFQLQTVPKYVDFLLLPSCVLRFLNLIDPEKVLDEPECIAVQEAMTEECARYGSLKNCIIGQQGESLGKVFVEFTFTHQAVAAFERLSQKTFDGHTVLVTYFPSGDFHDGKLY</sequence>
<proteinExistence type="predicted"/>
<dbReference type="Gene3D" id="1.10.510.10">
    <property type="entry name" value="Transferase(Phosphotransferase) domain 1"/>
    <property type="match status" value="1"/>
</dbReference>
<comment type="caution">
    <text evidence="2">The sequence shown here is derived from an EMBL/GenBank/DDBJ whole genome shotgun (WGS) entry which is preliminary data.</text>
</comment>
<dbReference type="SMART" id="SM00220">
    <property type="entry name" value="S_TKc"/>
    <property type="match status" value="1"/>
</dbReference>
<evidence type="ECO:0000313" key="2">
    <source>
        <dbReference type="EMBL" id="KAK2193910.1"/>
    </source>
</evidence>
<dbReference type="Pfam" id="PF00069">
    <property type="entry name" value="Pkinase"/>
    <property type="match status" value="1"/>
</dbReference>
<dbReference type="Proteomes" id="UP001209878">
    <property type="component" value="Unassembled WGS sequence"/>
</dbReference>
<dbReference type="EMBL" id="JAODUO010000005">
    <property type="protein sequence ID" value="KAK2193910.1"/>
    <property type="molecule type" value="Genomic_DNA"/>
</dbReference>
<evidence type="ECO:0000259" key="1">
    <source>
        <dbReference type="PROSITE" id="PS50011"/>
    </source>
</evidence>
<reference evidence="2" key="1">
    <citation type="journal article" date="2023" name="Mol. Biol. Evol.">
        <title>Third-Generation Sequencing Reveals the Adaptive Role of the Epigenome in Three Deep-Sea Polychaetes.</title>
        <authorList>
            <person name="Perez M."/>
            <person name="Aroh O."/>
            <person name="Sun Y."/>
            <person name="Lan Y."/>
            <person name="Juniper S.K."/>
            <person name="Young C.R."/>
            <person name="Angers B."/>
            <person name="Qian P.Y."/>
        </authorList>
    </citation>
    <scope>NUCLEOTIDE SEQUENCE</scope>
    <source>
        <strain evidence="2">R07B-5</strain>
    </source>
</reference>
<dbReference type="GO" id="GO:0071598">
    <property type="term" value="C:neuronal ribonucleoprotein granule"/>
    <property type="evidence" value="ECO:0007669"/>
    <property type="project" value="TreeGrafter"/>
</dbReference>
<protein>
    <recommendedName>
        <fullName evidence="1">Protein kinase domain-containing protein</fullName>
    </recommendedName>
</protein>
<dbReference type="PANTHER" id="PTHR46962:SF1">
    <property type="entry name" value="SERINE_THREONINE-PROTEIN KINASE KIST"/>
    <property type="match status" value="1"/>
</dbReference>
<keyword evidence="3" id="KW-1185">Reference proteome</keyword>